<dbReference type="EMBL" id="CP002131">
    <property type="protein sequence ID" value="ADL07210.1"/>
    <property type="molecule type" value="Genomic_DNA"/>
</dbReference>
<dbReference type="PANTHER" id="PTHR21666:SF270">
    <property type="entry name" value="MUREIN HYDROLASE ACTIVATOR ENVC"/>
    <property type="match status" value="1"/>
</dbReference>
<feature type="transmembrane region" description="Helical" evidence="1">
    <location>
        <begin position="21"/>
        <end position="44"/>
    </location>
</feature>
<dbReference type="PANTHER" id="PTHR21666">
    <property type="entry name" value="PEPTIDASE-RELATED"/>
    <property type="match status" value="1"/>
</dbReference>
<dbReference type="eggNOG" id="COG0739">
    <property type="taxonomic scope" value="Bacteria"/>
</dbReference>
<proteinExistence type="predicted"/>
<dbReference type="CDD" id="cd12797">
    <property type="entry name" value="M23_peptidase"/>
    <property type="match status" value="1"/>
</dbReference>
<dbReference type="STRING" id="555079.Toce_0432"/>
<dbReference type="FunFam" id="2.70.70.10:FF:000006">
    <property type="entry name" value="M23 family peptidase"/>
    <property type="match status" value="1"/>
</dbReference>
<keyword evidence="1" id="KW-0812">Transmembrane</keyword>
<evidence type="ECO:0000259" key="2">
    <source>
        <dbReference type="Pfam" id="PF01551"/>
    </source>
</evidence>
<dbReference type="InterPro" id="IPR016047">
    <property type="entry name" value="M23ase_b-sheet_dom"/>
</dbReference>
<dbReference type="Pfam" id="PF01551">
    <property type="entry name" value="Peptidase_M23"/>
    <property type="match status" value="1"/>
</dbReference>
<dbReference type="SUPFAM" id="SSF51261">
    <property type="entry name" value="Duplicated hybrid motif"/>
    <property type="match status" value="1"/>
</dbReference>
<accession>D9S1D3</accession>
<dbReference type="MEROPS" id="M23.009"/>
<dbReference type="HOGENOM" id="CLU_029425_2_4_9"/>
<organism evidence="3 4">
    <name type="scientific">Thermosediminibacter oceani (strain ATCC BAA-1034 / DSM 16646 / JW/IW-1228P)</name>
    <dbReference type="NCBI Taxonomy" id="555079"/>
    <lineage>
        <taxon>Bacteria</taxon>
        <taxon>Bacillati</taxon>
        <taxon>Bacillota</taxon>
        <taxon>Clostridia</taxon>
        <taxon>Thermosediminibacterales</taxon>
        <taxon>Thermosediminibacteraceae</taxon>
        <taxon>Thermosediminibacter</taxon>
    </lineage>
</organism>
<sequence length="311" mass="33952">MHFVGKLILAFLPEPEKIIKFLLIAFFIPALLLILLFAGPITAYERVPLATPSQIKIYVDAAVKVSESTKNPYSEGVKVDWKPLVAIDAVRFMQDFSKSTPAGAEKLAEMFIEKTDEIEVKEGDPPVTKRYPIYRLKSLDEVLDYLKFSAQEKEKVKEFLSIDLSFLFVADSGVLDGWIPLEGSLKWPLPGVYKITSRYGPRIDPVYGGSGFHRGIDIAAATGTPVVAAADGRVAYAGWCGGYGIAVFIWHGDGMETRYAHLSGTAVRQGAVVKAGDIIGYVGSTGKSTGPHLHLEVRVGGKAVNPLDFFK</sequence>
<dbReference type="AlphaFoldDB" id="D9S1D3"/>
<dbReference type="Gene3D" id="2.70.70.10">
    <property type="entry name" value="Glucose Permease (Domain IIA)"/>
    <property type="match status" value="1"/>
</dbReference>
<dbReference type="GO" id="GO:0004222">
    <property type="term" value="F:metalloendopeptidase activity"/>
    <property type="evidence" value="ECO:0007669"/>
    <property type="project" value="TreeGrafter"/>
</dbReference>
<dbReference type="Proteomes" id="UP000000272">
    <property type="component" value="Chromosome"/>
</dbReference>
<keyword evidence="4" id="KW-1185">Reference proteome</keyword>
<gene>
    <name evidence="3" type="ordered locus">Toce_0432</name>
</gene>
<keyword evidence="1" id="KW-0472">Membrane</keyword>
<dbReference type="InterPro" id="IPR011055">
    <property type="entry name" value="Dup_hybrid_motif"/>
</dbReference>
<dbReference type="OrthoDB" id="9814460at2"/>
<evidence type="ECO:0000313" key="3">
    <source>
        <dbReference type="EMBL" id="ADL07210.1"/>
    </source>
</evidence>
<reference evidence="3 4" key="1">
    <citation type="journal article" date="2010" name="Stand. Genomic Sci.">
        <title>Complete genome sequence of Thermosediminibacter oceani type strain (JW/IW-1228P).</title>
        <authorList>
            <person name="Pitluck S."/>
            <person name="Yasawong M."/>
            <person name="Munk C."/>
            <person name="Nolan M."/>
            <person name="Lapidus A."/>
            <person name="Lucas S."/>
            <person name="Glavina Del Rio T."/>
            <person name="Tice H."/>
            <person name="Cheng J.F."/>
            <person name="Bruce D."/>
            <person name="Detter C."/>
            <person name="Tapia R."/>
            <person name="Han C."/>
            <person name="Goodwin L."/>
            <person name="Liolios K."/>
            <person name="Ivanova N."/>
            <person name="Mavromatis K."/>
            <person name="Mikhailova N."/>
            <person name="Pati A."/>
            <person name="Chen A."/>
            <person name="Palaniappan K."/>
            <person name="Land M."/>
            <person name="Hauser L."/>
            <person name="Chang Y.J."/>
            <person name="Jeffries C.D."/>
            <person name="Rohde M."/>
            <person name="Spring S."/>
            <person name="Sikorski J."/>
            <person name="Goker M."/>
            <person name="Woyke T."/>
            <person name="Bristow J."/>
            <person name="Eisen J.A."/>
            <person name="Markowitz V."/>
            <person name="Hugenholtz P."/>
            <person name="Kyrpides N.C."/>
            <person name="Klenk H.P."/>
        </authorList>
    </citation>
    <scope>NUCLEOTIDE SEQUENCE [LARGE SCALE GENOMIC DNA]</scope>
    <source>
        <strain evidence="4">ATCC BAA-1034 / DSM 16646 / JW/IW-1228P</strain>
    </source>
</reference>
<keyword evidence="1" id="KW-1133">Transmembrane helix</keyword>
<dbReference type="KEGG" id="toc:Toce_0432"/>
<dbReference type="InterPro" id="IPR050570">
    <property type="entry name" value="Cell_wall_metabolism_enzyme"/>
</dbReference>
<name>D9S1D3_THEOJ</name>
<protein>
    <submittedName>
        <fullName evidence="3">Peptidase M23</fullName>
    </submittedName>
</protein>
<feature type="domain" description="M23ase beta-sheet core" evidence="2">
    <location>
        <begin position="212"/>
        <end position="306"/>
    </location>
</feature>
<evidence type="ECO:0000256" key="1">
    <source>
        <dbReference type="SAM" id="Phobius"/>
    </source>
</evidence>
<evidence type="ECO:0000313" key="4">
    <source>
        <dbReference type="Proteomes" id="UP000000272"/>
    </source>
</evidence>
<dbReference type="RefSeq" id="WP_013275260.1">
    <property type="nucleotide sequence ID" value="NC_014377.1"/>
</dbReference>